<dbReference type="PANTHER" id="PTHR22878:SF68">
    <property type="entry name" value="DYNEIN HEAVY CHAIN 6, AXONEMAL-LIKE"/>
    <property type="match status" value="1"/>
</dbReference>
<feature type="region of interest" description="Disordered" evidence="1">
    <location>
        <begin position="586"/>
        <end position="605"/>
    </location>
</feature>
<dbReference type="GO" id="GO:0007018">
    <property type="term" value="P:microtubule-based movement"/>
    <property type="evidence" value="ECO:0007669"/>
    <property type="project" value="InterPro"/>
</dbReference>
<keyword evidence="3" id="KW-1185">Reference proteome</keyword>
<accession>A0AAV4MKT9</accession>
<reference evidence="2 3" key="1">
    <citation type="submission" date="2021-06" db="EMBL/GenBank/DDBJ databases">
        <title>Caerostris extrusa draft genome.</title>
        <authorList>
            <person name="Kono N."/>
            <person name="Arakawa K."/>
        </authorList>
    </citation>
    <scope>NUCLEOTIDE SEQUENCE [LARGE SCALE GENOMIC DNA]</scope>
</reference>
<evidence type="ECO:0000313" key="2">
    <source>
        <dbReference type="EMBL" id="GIX72938.1"/>
    </source>
</evidence>
<name>A0AAV4MKT9_CAEEX</name>
<dbReference type="InterPro" id="IPR026983">
    <property type="entry name" value="DHC"/>
</dbReference>
<protein>
    <submittedName>
        <fullName evidence="2">Dynein heavy chain 1, axonemal</fullName>
    </submittedName>
</protein>
<dbReference type="PANTHER" id="PTHR22878">
    <property type="entry name" value="DYNEIN HEAVY CHAIN 6, AXONEMAL-LIKE-RELATED"/>
    <property type="match status" value="1"/>
</dbReference>
<evidence type="ECO:0000256" key="1">
    <source>
        <dbReference type="SAM" id="MobiDB-lite"/>
    </source>
</evidence>
<evidence type="ECO:0000313" key="3">
    <source>
        <dbReference type="Proteomes" id="UP001054945"/>
    </source>
</evidence>
<dbReference type="AlphaFoldDB" id="A0AAV4MKT9"/>
<dbReference type="Proteomes" id="UP001054945">
    <property type="component" value="Unassembled WGS sequence"/>
</dbReference>
<dbReference type="GO" id="GO:0045505">
    <property type="term" value="F:dynein intermediate chain binding"/>
    <property type="evidence" value="ECO:0007669"/>
    <property type="project" value="InterPro"/>
</dbReference>
<gene>
    <name evidence="2" type="primary">Dnah1</name>
    <name evidence="2" type="ORF">CEXT_347221</name>
</gene>
<dbReference type="EMBL" id="BPLR01002360">
    <property type="protein sequence ID" value="GIX72938.1"/>
    <property type="molecule type" value="Genomic_DNA"/>
</dbReference>
<proteinExistence type="predicted"/>
<dbReference type="GO" id="GO:0030286">
    <property type="term" value="C:dynein complex"/>
    <property type="evidence" value="ECO:0007669"/>
    <property type="project" value="InterPro"/>
</dbReference>
<sequence>MESLYWQMLGWAHTPPFIKADLTCPVRLHAPSLRKRLHPLSFISKKGFDPKVQIGNRVPYGYFSRDIAIDLENDDGIPSEPFLPLELFDDDWYYETRSPQEWLSLGLSDDEKRPVPGTALIPVNPDEEGERILFGMAESGCSGLRSGKETVSCQNETDCSEDGKPPVFETSKSSDLWIPRVNLKFEAEEPLQEESLPKWLHKDLEELIAIARRSRQLRPRLKWIKDELENEKLKNVIEPHRKGHLVKLNYSFKERFESFWCKTLWNQPQAVQALNLVQDEISKVHIMSLFNLSSDDISGLDHFETEQRAQLYKAQKYIHGTWLSTIANSILSTMSKCKMGSYDLNQTVQHTFKLTKIGKLLKLMGFKMQDVTRHMVTESLSQFATIFQDACANLSEVKDKFEWREPFSCNKWIPLRNPIFEVGLELKGTHLEFVVDLHKHRDIVVDLFEEALRVTQGLPRLEKLVMKKLLYKPDDKLESVLNSEPQISNWKKKIVTGINRAIIVSVAYARSYNETLKAFKEDQINYVKKLARAKATCDQLKDIIEMHYSEKERLLDVIPLYIDIGPFRLITEGVRTAAVRKHEQFGRRSSGPLLRQAETKDGNSK</sequence>
<comment type="caution">
    <text evidence="2">The sequence shown here is derived from an EMBL/GenBank/DDBJ whole genome shotgun (WGS) entry which is preliminary data.</text>
</comment>
<dbReference type="GO" id="GO:0051959">
    <property type="term" value="F:dynein light intermediate chain binding"/>
    <property type="evidence" value="ECO:0007669"/>
    <property type="project" value="InterPro"/>
</dbReference>
<organism evidence="2 3">
    <name type="scientific">Caerostris extrusa</name>
    <name type="common">Bark spider</name>
    <name type="synonym">Caerostris bankana</name>
    <dbReference type="NCBI Taxonomy" id="172846"/>
    <lineage>
        <taxon>Eukaryota</taxon>
        <taxon>Metazoa</taxon>
        <taxon>Ecdysozoa</taxon>
        <taxon>Arthropoda</taxon>
        <taxon>Chelicerata</taxon>
        <taxon>Arachnida</taxon>
        <taxon>Araneae</taxon>
        <taxon>Araneomorphae</taxon>
        <taxon>Entelegynae</taxon>
        <taxon>Araneoidea</taxon>
        <taxon>Araneidae</taxon>
        <taxon>Caerostris</taxon>
    </lineage>
</organism>